<feature type="compositionally biased region" description="Basic and acidic residues" evidence="1">
    <location>
        <begin position="11"/>
        <end position="22"/>
    </location>
</feature>
<organism evidence="2 3">
    <name type="scientific">Brassica cretica</name>
    <name type="common">Mustard</name>
    <dbReference type="NCBI Taxonomy" id="69181"/>
    <lineage>
        <taxon>Eukaryota</taxon>
        <taxon>Viridiplantae</taxon>
        <taxon>Streptophyta</taxon>
        <taxon>Embryophyta</taxon>
        <taxon>Tracheophyta</taxon>
        <taxon>Spermatophyta</taxon>
        <taxon>Magnoliopsida</taxon>
        <taxon>eudicotyledons</taxon>
        <taxon>Gunneridae</taxon>
        <taxon>Pentapetalae</taxon>
        <taxon>rosids</taxon>
        <taxon>malvids</taxon>
        <taxon>Brassicales</taxon>
        <taxon>Brassicaceae</taxon>
        <taxon>Brassiceae</taxon>
        <taxon>Brassica</taxon>
    </lineage>
</organism>
<evidence type="ECO:0000313" key="3">
    <source>
        <dbReference type="Proteomes" id="UP000712600"/>
    </source>
</evidence>
<dbReference type="AlphaFoldDB" id="A0A8S9NPI7"/>
<proteinExistence type="predicted"/>
<dbReference type="Proteomes" id="UP000712600">
    <property type="component" value="Unassembled WGS sequence"/>
</dbReference>
<dbReference type="EMBL" id="QGKX02001521">
    <property type="protein sequence ID" value="KAF3506774.1"/>
    <property type="molecule type" value="Genomic_DNA"/>
</dbReference>
<protein>
    <submittedName>
        <fullName evidence="2">Uncharacterized protein</fullName>
    </submittedName>
</protein>
<gene>
    <name evidence="2" type="ORF">F2Q69_00006621</name>
</gene>
<feature type="region of interest" description="Disordered" evidence="1">
    <location>
        <begin position="1"/>
        <end position="71"/>
    </location>
</feature>
<evidence type="ECO:0000313" key="2">
    <source>
        <dbReference type="EMBL" id="KAF3506774.1"/>
    </source>
</evidence>
<reference evidence="2" key="1">
    <citation type="submission" date="2019-12" db="EMBL/GenBank/DDBJ databases">
        <title>Genome sequencing and annotation of Brassica cretica.</title>
        <authorList>
            <person name="Studholme D.J."/>
            <person name="Sarris P."/>
        </authorList>
    </citation>
    <scope>NUCLEOTIDE SEQUENCE</scope>
    <source>
        <strain evidence="2">PFS-109/04</strain>
        <tissue evidence="2">Leaf</tissue>
    </source>
</reference>
<feature type="compositionally biased region" description="Polar residues" evidence="1">
    <location>
        <begin position="51"/>
        <end position="66"/>
    </location>
</feature>
<comment type="caution">
    <text evidence="2">The sequence shown here is derived from an EMBL/GenBank/DDBJ whole genome shotgun (WGS) entry which is preliminary data.</text>
</comment>
<sequence>MRLKNLQHKPCGREEKHLERQARPRGSQAKTLASGYRCNKLQCQGAREGPSPTSQHLGNIAHSSELPSKEDIGRQWEIRKYHLLSRISRSGAGRKRERPYSNYRATLRLDTPRNQRLKKWTMYR</sequence>
<accession>A0A8S9NPI7</accession>
<evidence type="ECO:0000256" key="1">
    <source>
        <dbReference type="SAM" id="MobiDB-lite"/>
    </source>
</evidence>
<name>A0A8S9NPI7_BRACR</name>